<dbReference type="Pfam" id="PF13299">
    <property type="entry name" value="CPSF100_C"/>
    <property type="match status" value="1"/>
</dbReference>
<dbReference type="GO" id="GO:0005847">
    <property type="term" value="C:mRNA cleavage and polyadenylation specificity factor complex"/>
    <property type="evidence" value="ECO:0007669"/>
    <property type="project" value="InterPro"/>
</dbReference>
<keyword evidence="2" id="KW-0694">RNA-binding</keyword>
<protein>
    <recommendedName>
        <fullName evidence="2">Cleavage and polyadenylation specificity factor subunit 2</fullName>
    </recommendedName>
    <alternativeName>
        <fullName evidence="2">Cleavage and polyadenylation specificity factor 100 kDa subunit</fullName>
    </alternativeName>
</protein>
<evidence type="ECO:0000313" key="4">
    <source>
        <dbReference type="EMBL" id="KAK0164472.1"/>
    </source>
</evidence>
<dbReference type="GO" id="GO:0003723">
    <property type="term" value="F:RNA binding"/>
    <property type="evidence" value="ECO:0007669"/>
    <property type="project" value="UniProtKB-KW"/>
</dbReference>
<keyword evidence="2" id="KW-0507">mRNA processing</keyword>
<dbReference type="PANTHER" id="PTHR45922">
    <property type="entry name" value="CLEAVAGE AND POLYADENYLATION SPECIFICITY FACTOR SUBUNIT 2"/>
    <property type="match status" value="1"/>
</dbReference>
<comment type="caution">
    <text evidence="4">The sequence shown here is derived from an EMBL/GenBank/DDBJ whole genome shotgun (WGS) entry which is preliminary data.</text>
</comment>
<dbReference type="AlphaFoldDB" id="A0AA39KKA0"/>
<sequence length="129" mass="14447">MCSLCSTAEFVSVFTLIRSVYILSKHSPLTAVSQQPVDDDNKCAQSALSSLPSTVPEHQAIFINELKLSDFKQILNKNNIPSELSDGALWCCNDTTVIRRQAGKIVIEGCLSEEYYKIRELLYEQFAII</sequence>
<evidence type="ECO:0000259" key="3">
    <source>
        <dbReference type="Pfam" id="PF13299"/>
    </source>
</evidence>
<dbReference type="InterPro" id="IPR025069">
    <property type="entry name" value="Cpsf2_C"/>
</dbReference>
<name>A0AA39KKA0_9HYME</name>
<evidence type="ECO:0000256" key="2">
    <source>
        <dbReference type="RuleBase" id="RU365006"/>
    </source>
</evidence>
<dbReference type="GO" id="GO:0006398">
    <property type="term" value="P:mRNA 3'-end processing by stem-loop binding and cleavage"/>
    <property type="evidence" value="ECO:0007669"/>
    <property type="project" value="InterPro"/>
</dbReference>
<dbReference type="PANTHER" id="PTHR45922:SF1">
    <property type="entry name" value="CLEAVAGE AND POLYADENYLATION SPECIFICITY FACTOR SUBUNIT 2"/>
    <property type="match status" value="1"/>
</dbReference>
<gene>
    <name evidence="4" type="ORF">PV328_003096</name>
</gene>
<keyword evidence="5" id="KW-1185">Reference proteome</keyword>
<comment type="similarity">
    <text evidence="1 2">Belongs to the metallo-beta-lactamase superfamily. RNA-metabolizing metallo-beta-lactamase-like family. CPSF2/YSH1 subfamily.</text>
</comment>
<keyword evidence="2" id="KW-0539">Nucleus</keyword>
<feature type="domain" description="Cleavage and polyadenylation specificity factor 2 C-terminal" evidence="3">
    <location>
        <begin position="40"/>
        <end position="126"/>
    </location>
</feature>
<reference evidence="4" key="2">
    <citation type="submission" date="2023-03" db="EMBL/GenBank/DDBJ databases">
        <authorList>
            <person name="Inwood S.N."/>
            <person name="Skelly J.G."/>
            <person name="Guhlin J."/>
            <person name="Harrop T.W.R."/>
            <person name="Goldson S.G."/>
            <person name="Dearden P.K."/>
        </authorList>
    </citation>
    <scope>NUCLEOTIDE SEQUENCE</scope>
    <source>
        <strain evidence="4">Irish</strain>
        <tissue evidence="4">Whole body</tissue>
    </source>
</reference>
<evidence type="ECO:0000313" key="5">
    <source>
        <dbReference type="Proteomes" id="UP001168990"/>
    </source>
</evidence>
<accession>A0AA39KKA0</accession>
<dbReference type="Proteomes" id="UP001168990">
    <property type="component" value="Unassembled WGS sequence"/>
</dbReference>
<reference evidence="4" key="1">
    <citation type="journal article" date="2023" name="bioRxiv">
        <title>Scaffold-level genome assemblies of two parasitoid biocontrol wasps reveal the parthenogenesis mechanism and an associated novel virus.</title>
        <authorList>
            <person name="Inwood S."/>
            <person name="Skelly J."/>
            <person name="Guhlin J."/>
            <person name="Harrop T."/>
            <person name="Goldson S."/>
            <person name="Dearden P."/>
        </authorList>
    </citation>
    <scope>NUCLEOTIDE SEQUENCE</scope>
    <source>
        <strain evidence="4">Irish</strain>
        <tissue evidence="4">Whole body</tissue>
    </source>
</reference>
<dbReference type="InterPro" id="IPR027075">
    <property type="entry name" value="CPSF2"/>
</dbReference>
<dbReference type="EMBL" id="JAQQBS010001422">
    <property type="protein sequence ID" value="KAK0164472.1"/>
    <property type="molecule type" value="Genomic_DNA"/>
</dbReference>
<organism evidence="4 5">
    <name type="scientific">Microctonus aethiopoides</name>
    <dbReference type="NCBI Taxonomy" id="144406"/>
    <lineage>
        <taxon>Eukaryota</taxon>
        <taxon>Metazoa</taxon>
        <taxon>Ecdysozoa</taxon>
        <taxon>Arthropoda</taxon>
        <taxon>Hexapoda</taxon>
        <taxon>Insecta</taxon>
        <taxon>Pterygota</taxon>
        <taxon>Neoptera</taxon>
        <taxon>Endopterygota</taxon>
        <taxon>Hymenoptera</taxon>
        <taxon>Apocrita</taxon>
        <taxon>Ichneumonoidea</taxon>
        <taxon>Braconidae</taxon>
        <taxon>Euphorinae</taxon>
        <taxon>Microctonus</taxon>
    </lineage>
</organism>
<comment type="subcellular location">
    <subcellularLocation>
        <location evidence="2">Nucleus</location>
    </subcellularLocation>
</comment>
<proteinExistence type="inferred from homology"/>
<evidence type="ECO:0000256" key="1">
    <source>
        <dbReference type="ARBA" id="ARBA00010624"/>
    </source>
</evidence>